<evidence type="ECO:0000256" key="12">
    <source>
        <dbReference type="ARBA" id="ARBA00031030"/>
    </source>
</evidence>
<comment type="caution">
    <text evidence="15">The sequence shown here is derived from an EMBL/GenBank/DDBJ whole genome shotgun (WGS) entry which is preliminary data.</text>
</comment>
<feature type="transmembrane region" description="Helical" evidence="14">
    <location>
        <begin position="370"/>
        <end position="388"/>
    </location>
</feature>
<keyword evidence="6 13" id="KW-0808">Transferase</keyword>
<feature type="transmembrane region" description="Helical" evidence="14">
    <location>
        <begin position="408"/>
        <end position="426"/>
    </location>
</feature>
<keyword evidence="8" id="KW-0016">Alginate biosynthesis</keyword>
<dbReference type="PANTHER" id="PTHR13285:SF23">
    <property type="entry name" value="TEICHOIC ACID D-ALANYLTRANSFERASE"/>
    <property type="match status" value="1"/>
</dbReference>
<evidence type="ECO:0000256" key="13">
    <source>
        <dbReference type="PIRNR" id="PIRNR016636"/>
    </source>
</evidence>
<dbReference type="InterPro" id="IPR024194">
    <property type="entry name" value="Ac/AlaTfrase_AlgI/DltB"/>
</dbReference>
<keyword evidence="10 13" id="KW-0472">Membrane</keyword>
<dbReference type="OrthoDB" id="139172at2"/>
<protein>
    <recommendedName>
        <fullName evidence="4">Probable alginate O-acetylase AlgI</fullName>
    </recommendedName>
    <alternativeName>
        <fullName evidence="12">Alginate biosynthesis protein AlgI</fullName>
    </alternativeName>
</protein>
<keyword evidence="7 14" id="KW-0812">Transmembrane</keyword>
<dbReference type="PIRSF" id="PIRSF016636">
    <property type="entry name" value="AlgI_DltB"/>
    <property type="match status" value="1"/>
</dbReference>
<dbReference type="InterPro" id="IPR028362">
    <property type="entry name" value="AlgI"/>
</dbReference>
<dbReference type="InterPro" id="IPR051085">
    <property type="entry name" value="MB_O-acyltransferase"/>
</dbReference>
<comment type="similarity">
    <text evidence="3 13">Belongs to the membrane-bound acyltransferase family.</text>
</comment>
<gene>
    <name evidence="15" type="ORF">FBZ92_111119</name>
</gene>
<evidence type="ECO:0000313" key="16">
    <source>
        <dbReference type="Proteomes" id="UP000318050"/>
    </source>
</evidence>
<accession>A0A560IBX6</accession>
<keyword evidence="11 13" id="KW-0012">Acyltransferase</keyword>
<reference evidence="15 16" key="1">
    <citation type="submission" date="2019-06" db="EMBL/GenBank/DDBJ databases">
        <title>Genomic Encyclopedia of Type Strains, Phase IV (KMG-V): Genome sequencing to study the core and pangenomes of soil and plant-associated prokaryotes.</title>
        <authorList>
            <person name="Whitman W."/>
        </authorList>
    </citation>
    <scope>NUCLEOTIDE SEQUENCE [LARGE SCALE GENOMIC DNA]</scope>
    <source>
        <strain evidence="15 16">BR 11140</strain>
    </source>
</reference>
<dbReference type="AlphaFoldDB" id="A0A560IBX6"/>
<feature type="transmembrane region" description="Helical" evidence="14">
    <location>
        <begin position="447"/>
        <end position="467"/>
    </location>
</feature>
<evidence type="ECO:0000256" key="8">
    <source>
        <dbReference type="ARBA" id="ARBA00022841"/>
    </source>
</evidence>
<name>A0A560IBX6_9PROT</name>
<organism evidence="15 16">
    <name type="scientific">Nitrospirillum amazonense</name>
    <dbReference type="NCBI Taxonomy" id="28077"/>
    <lineage>
        <taxon>Bacteria</taxon>
        <taxon>Pseudomonadati</taxon>
        <taxon>Pseudomonadota</taxon>
        <taxon>Alphaproteobacteria</taxon>
        <taxon>Rhodospirillales</taxon>
        <taxon>Azospirillaceae</taxon>
        <taxon>Nitrospirillum</taxon>
    </lineage>
</organism>
<evidence type="ECO:0000256" key="4">
    <source>
        <dbReference type="ARBA" id="ARBA00016084"/>
    </source>
</evidence>
<feature type="transmembrane region" description="Helical" evidence="14">
    <location>
        <begin position="79"/>
        <end position="96"/>
    </location>
</feature>
<dbReference type="GO" id="GO:0005886">
    <property type="term" value="C:plasma membrane"/>
    <property type="evidence" value="ECO:0007669"/>
    <property type="project" value="UniProtKB-SubCell"/>
</dbReference>
<proteinExistence type="inferred from homology"/>
<evidence type="ECO:0000313" key="15">
    <source>
        <dbReference type="EMBL" id="TWB56513.1"/>
    </source>
</evidence>
<evidence type="ECO:0000256" key="3">
    <source>
        <dbReference type="ARBA" id="ARBA00010323"/>
    </source>
</evidence>
<evidence type="ECO:0000256" key="10">
    <source>
        <dbReference type="ARBA" id="ARBA00023136"/>
    </source>
</evidence>
<feature type="transmembrane region" description="Helical" evidence="14">
    <location>
        <begin position="151"/>
        <end position="171"/>
    </location>
</feature>
<dbReference type="InterPro" id="IPR004299">
    <property type="entry name" value="MBOAT_fam"/>
</dbReference>
<dbReference type="PIRSF" id="PIRSF500217">
    <property type="entry name" value="AlgI"/>
    <property type="match status" value="1"/>
</dbReference>
<evidence type="ECO:0000256" key="1">
    <source>
        <dbReference type="ARBA" id="ARBA00004651"/>
    </source>
</evidence>
<feature type="transmembrane region" description="Helical" evidence="14">
    <location>
        <begin position="48"/>
        <end position="67"/>
    </location>
</feature>
<keyword evidence="5 13" id="KW-1003">Cell membrane</keyword>
<dbReference type="PANTHER" id="PTHR13285">
    <property type="entry name" value="ACYLTRANSFERASE"/>
    <property type="match status" value="1"/>
</dbReference>
<dbReference type="GO" id="GO:0042121">
    <property type="term" value="P:alginic acid biosynthetic process"/>
    <property type="evidence" value="ECO:0007669"/>
    <property type="project" value="UniProtKB-KW"/>
</dbReference>
<feature type="transmembrane region" description="Helical" evidence="14">
    <location>
        <begin position="328"/>
        <end position="349"/>
    </location>
</feature>
<evidence type="ECO:0000256" key="2">
    <source>
        <dbReference type="ARBA" id="ARBA00005182"/>
    </source>
</evidence>
<evidence type="ECO:0000256" key="14">
    <source>
        <dbReference type="SAM" id="Phobius"/>
    </source>
</evidence>
<evidence type="ECO:0000256" key="11">
    <source>
        <dbReference type="ARBA" id="ARBA00023315"/>
    </source>
</evidence>
<sequence length="481" mass="53694">MLFPTLNFGLFFLIVFAAAWALVRFPQGRIAFLSAASYVFYGWWDWRYLFLLGGSTLFNYLAGHAIVRQGNPARRKLAVSLAVAGNLGVLAFFKYADFTSHAVNDTATLLGLPVRLGFLDMVVPVGISFFTFHGISYLVDLYRGTLRRPASLMHLVLYISFFPQLVAGPIVRASHFLPQIGERPDPDDIRATRAYLLIMGGLFKKVVVANYLATDLVDAVFMDPDRYGALDLLLATYGYAMQIYCDFSAYTDIAIGLAALLGFRFPQNFDQPYRSGSLREFWRRWHISLSSWLRDYLYIPLGGNRGGTWKHCRNLMITMLLGGLWHGANWTFVIWGALHGGMLVVEHLVNRLRAITLGEWEAPPLRGWRRALAIVATFHFVCFTWIFFRSPTLEVAGHFLAGFGRWQALPTAATPLTLLLIAGTLASQFLPADRLARIEDGVRRLPAAFLGPAMGAAVGLAVVLIQACAPEGVAPFIYFQF</sequence>
<dbReference type="Proteomes" id="UP000318050">
    <property type="component" value="Unassembled WGS sequence"/>
</dbReference>
<dbReference type="Pfam" id="PF03062">
    <property type="entry name" value="MBOAT"/>
    <property type="match status" value="1"/>
</dbReference>
<evidence type="ECO:0000256" key="9">
    <source>
        <dbReference type="ARBA" id="ARBA00022989"/>
    </source>
</evidence>
<dbReference type="GO" id="GO:0016746">
    <property type="term" value="F:acyltransferase activity"/>
    <property type="evidence" value="ECO:0007669"/>
    <property type="project" value="UniProtKB-KW"/>
</dbReference>
<evidence type="ECO:0000256" key="5">
    <source>
        <dbReference type="ARBA" id="ARBA00022475"/>
    </source>
</evidence>
<dbReference type="EMBL" id="VITT01000011">
    <property type="protein sequence ID" value="TWB56513.1"/>
    <property type="molecule type" value="Genomic_DNA"/>
</dbReference>
<evidence type="ECO:0000256" key="7">
    <source>
        <dbReference type="ARBA" id="ARBA00022692"/>
    </source>
</evidence>
<comment type="pathway">
    <text evidence="2">Glycan biosynthesis; alginate biosynthesis.</text>
</comment>
<keyword evidence="9 14" id="KW-1133">Transmembrane helix</keyword>
<evidence type="ECO:0000256" key="6">
    <source>
        <dbReference type="ARBA" id="ARBA00022679"/>
    </source>
</evidence>
<comment type="subcellular location">
    <subcellularLocation>
        <location evidence="1">Cell membrane</location>
        <topology evidence="1">Multi-pass membrane protein</topology>
    </subcellularLocation>
</comment>
<feature type="transmembrane region" description="Helical" evidence="14">
    <location>
        <begin position="116"/>
        <end position="139"/>
    </location>
</feature>